<proteinExistence type="inferred from homology"/>
<reference evidence="11" key="1">
    <citation type="submission" date="2010-07" db="EMBL/GenBank/DDBJ databases">
        <title>The genome sequence of Gaeumannomyces graminis var. tritici strain R3-111a-1.</title>
        <authorList>
            <consortium name="The Broad Institute Genome Sequencing Platform"/>
            <person name="Ma L.-J."/>
            <person name="Dead R."/>
            <person name="Young S."/>
            <person name="Zeng Q."/>
            <person name="Koehrsen M."/>
            <person name="Alvarado L."/>
            <person name="Berlin A."/>
            <person name="Chapman S.B."/>
            <person name="Chen Z."/>
            <person name="Freedman E."/>
            <person name="Gellesch M."/>
            <person name="Goldberg J."/>
            <person name="Griggs A."/>
            <person name="Gujja S."/>
            <person name="Heilman E.R."/>
            <person name="Heiman D."/>
            <person name="Hepburn T."/>
            <person name="Howarth C."/>
            <person name="Jen D."/>
            <person name="Larson L."/>
            <person name="Mehta T."/>
            <person name="Neiman D."/>
            <person name="Pearson M."/>
            <person name="Roberts A."/>
            <person name="Saif S."/>
            <person name="Shea T."/>
            <person name="Shenoy N."/>
            <person name="Sisk P."/>
            <person name="Stolte C."/>
            <person name="Sykes S."/>
            <person name="Walk T."/>
            <person name="White J."/>
            <person name="Yandava C."/>
            <person name="Haas B."/>
            <person name="Nusbaum C."/>
            <person name="Birren B."/>
        </authorList>
    </citation>
    <scope>NUCLEOTIDE SEQUENCE [LARGE SCALE GENOMIC DNA]</scope>
    <source>
        <strain evidence="11">R3-111a-1</strain>
    </source>
</reference>
<evidence type="ECO:0000256" key="1">
    <source>
        <dbReference type="ARBA" id="ARBA00004141"/>
    </source>
</evidence>
<feature type="transmembrane region" description="Helical" evidence="7">
    <location>
        <begin position="62"/>
        <end position="79"/>
    </location>
</feature>
<dbReference type="PANTHER" id="PTHR33048">
    <property type="entry name" value="PTH11-LIKE INTEGRAL MEMBRANE PROTEIN (AFU_ORTHOLOGUE AFUA_5G11245)"/>
    <property type="match status" value="1"/>
</dbReference>
<dbReference type="GO" id="GO:0016020">
    <property type="term" value="C:membrane"/>
    <property type="evidence" value="ECO:0007669"/>
    <property type="project" value="UniProtKB-SubCell"/>
</dbReference>
<evidence type="ECO:0000256" key="4">
    <source>
        <dbReference type="ARBA" id="ARBA00023136"/>
    </source>
</evidence>
<reference evidence="9" key="3">
    <citation type="submission" date="2010-09" db="EMBL/GenBank/DDBJ databases">
        <title>Annotation of Gaeumannomyces graminis var. tritici R3-111a-1.</title>
        <authorList>
            <consortium name="The Broad Institute Genome Sequencing Platform"/>
            <person name="Ma L.-J."/>
            <person name="Dead R."/>
            <person name="Young S.K."/>
            <person name="Zeng Q."/>
            <person name="Gargeya S."/>
            <person name="Fitzgerald M."/>
            <person name="Haas B."/>
            <person name="Abouelleil A."/>
            <person name="Alvarado L."/>
            <person name="Arachchi H.M."/>
            <person name="Berlin A."/>
            <person name="Brown A."/>
            <person name="Chapman S.B."/>
            <person name="Chen Z."/>
            <person name="Dunbar C."/>
            <person name="Freedman E."/>
            <person name="Gearin G."/>
            <person name="Gellesch M."/>
            <person name="Goldberg J."/>
            <person name="Griggs A."/>
            <person name="Gujja S."/>
            <person name="Heiman D."/>
            <person name="Howarth C."/>
            <person name="Larson L."/>
            <person name="Lui A."/>
            <person name="MacDonald P.J.P."/>
            <person name="Mehta T."/>
            <person name="Montmayeur A."/>
            <person name="Murphy C."/>
            <person name="Neiman D."/>
            <person name="Pearson M."/>
            <person name="Priest M."/>
            <person name="Roberts A."/>
            <person name="Saif S."/>
            <person name="Shea T."/>
            <person name="Shenoy N."/>
            <person name="Sisk P."/>
            <person name="Stolte C."/>
            <person name="Sykes S."/>
            <person name="Yandava C."/>
            <person name="Wortman J."/>
            <person name="Nusbaum C."/>
            <person name="Birren B."/>
        </authorList>
    </citation>
    <scope>NUCLEOTIDE SEQUENCE</scope>
    <source>
        <strain evidence="9">R3-111a-1</strain>
    </source>
</reference>
<evidence type="ECO:0000256" key="7">
    <source>
        <dbReference type="SAM" id="Phobius"/>
    </source>
</evidence>
<evidence type="ECO:0000313" key="9">
    <source>
        <dbReference type="EMBL" id="EJT70327.1"/>
    </source>
</evidence>
<dbReference type="GeneID" id="20352957"/>
<reference evidence="10" key="5">
    <citation type="submission" date="2018-04" db="UniProtKB">
        <authorList>
            <consortium name="EnsemblFungi"/>
        </authorList>
    </citation>
    <scope>IDENTIFICATION</scope>
    <source>
        <strain evidence="10">R3-111a-1</strain>
    </source>
</reference>
<dbReference type="AlphaFoldDB" id="J3PG73"/>
<comment type="similarity">
    <text evidence="5">Belongs to the SAT4 family.</text>
</comment>
<comment type="subcellular location">
    <subcellularLocation>
        <location evidence="1">Membrane</location>
        <topology evidence="1">Multi-pass membrane protein</topology>
    </subcellularLocation>
</comment>
<reference evidence="9" key="2">
    <citation type="submission" date="2010-07" db="EMBL/GenBank/DDBJ databases">
        <authorList>
            <consortium name="The Broad Institute Genome Sequencing Platform"/>
            <consortium name="Broad Institute Genome Sequencing Center for Infectious Disease"/>
            <person name="Ma L.-J."/>
            <person name="Dead R."/>
            <person name="Young S."/>
            <person name="Zeng Q."/>
            <person name="Koehrsen M."/>
            <person name="Alvarado L."/>
            <person name="Berlin A."/>
            <person name="Chapman S.B."/>
            <person name="Chen Z."/>
            <person name="Freedman E."/>
            <person name="Gellesch M."/>
            <person name="Goldberg J."/>
            <person name="Griggs A."/>
            <person name="Gujja S."/>
            <person name="Heilman E.R."/>
            <person name="Heiman D."/>
            <person name="Hepburn T."/>
            <person name="Howarth C."/>
            <person name="Jen D."/>
            <person name="Larson L."/>
            <person name="Mehta T."/>
            <person name="Neiman D."/>
            <person name="Pearson M."/>
            <person name="Roberts A."/>
            <person name="Saif S."/>
            <person name="Shea T."/>
            <person name="Shenoy N."/>
            <person name="Sisk P."/>
            <person name="Stolte C."/>
            <person name="Sykes S."/>
            <person name="Walk T."/>
            <person name="White J."/>
            <person name="Yandava C."/>
            <person name="Haas B."/>
            <person name="Nusbaum C."/>
            <person name="Birren B."/>
        </authorList>
    </citation>
    <scope>NUCLEOTIDE SEQUENCE</scope>
    <source>
        <strain evidence="9">R3-111a-1</strain>
    </source>
</reference>
<feature type="transmembrane region" description="Helical" evidence="7">
    <location>
        <begin position="32"/>
        <end position="50"/>
    </location>
</feature>
<feature type="transmembrane region" description="Helical" evidence="7">
    <location>
        <begin position="226"/>
        <end position="244"/>
    </location>
</feature>
<evidence type="ECO:0000259" key="8">
    <source>
        <dbReference type="Pfam" id="PF20684"/>
    </source>
</evidence>
<keyword evidence="4 7" id="KW-0472">Membrane</keyword>
<keyword evidence="3 7" id="KW-1133">Transmembrane helix</keyword>
<evidence type="ECO:0000256" key="2">
    <source>
        <dbReference type="ARBA" id="ARBA00022692"/>
    </source>
</evidence>
<feature type="compositionally biased region" description="Polar residues" evidence="6">
    <location>
        <begin position="302"/>
        <end position="322"/>
    </location>
</feature>
<keyword evidence="11" id="KW-1185">Reference proteome</keyword>
<evidence type="ECO:0000313" key="11">
    <source>
        <dbReference type="Proteomes" id="UP000006039"/>
    </source>
</evidence>
<dbReference type="OrthoDB" id="5417887at2759"/>
<feature type="compositionally biased region" description="Basic and acidic residues" evidence="6">
    <location>
        <begin position="409"/>
        <end position="424"/>
    </location>
</feature>
<dbReference type="EnsemblFungi" id="EJT70327">
    <property type="protein sequence ID" value="EJT70327"/>
    <property type="gene ID" value="GGTG_12499"/>
</dbReference>
<dbReference type="InterPro" id="IPR052337">
    <property type="entry name" value="SAT4-like"/>
</dbReference>
<sequence length="424" mass="46277">MSRNDTIPLLPGQDPVTGVCAADNVGPLSETITWVLVGIAFLFLSLRLYCKWIKSGTFWWDDWLLTITWIFLLIAGIILNSNVRRGFGRHLCDLVFKPADPMQISDIGRNSYIAGTFSILSAVWSKSSFALTLLRVAESRWLKITIWVIIVTINITMTLTAILAFFQCNPTEKVWGGDQLPGTCWREGYANFSIFTGVYSGVMDITLAMLPWTVIWGLQMKLAEKIGVAVAMSAGVFAGATAFAKSAQIPALAKGDFTYDGFGLVVWGSCEVAMTIIAACIPVLRVLVRDVKKSTRRHYGSSGASGSHNLSKSRGYENHTSTGDGGGTKTAIVSGYGRRTSGSFSRPFAAKSLGPGGPSAADIHGDDWSERSIFHPDDNRIIHTQEVKVEYHSRDNSSSDNATSSRSKAVGESRGEEYEMGRMR</sequence>
<dbReference type="InterPro" id="IPR049326">
    <property type="entry name" value="Rhodopsin_dom_fungi"/>
</dbReference>
<feature type="region of interest" description="Disordered" evidence="6">
    <location>
        <begin position="297"/>
        <end position="335"/>
    </location>
</feature>
<keyword evidence="2 7" id="KW-0812">Transmembrane</keyword>
<organism evidence="9">
    <name type="scientific">Gaeumannomyces tritici (strain R3-111a-1)</name>
    <name type="common">Wheat and barley take-all root rot fungus</name>
    <name type="synonym">Gaeumannomyces graminis var. tritici</name>
    <dbReference type="NCBI Taxonomy" id="644352"/>
    <lineage>
        <taxon>Eukaryota</taxon>
        <taxon>Fungi</taxon>
        <taxon>Dikarya</taxon>
        <taxon>Ascomycota</taxon>
        <taxon>Pezizomycotina</taxon>
        <taxon>Sordariomycetes</taxon>
        <taxon>Sordariomycetidae</taxon>
        <taxon>Magnaporthales</taxon>
        <taxon>Magnaporthaceae</taxon>
        <taxon>Gaeumannomyces</taxon>
    </lineage>
</organism>
<evidence type="ECO:0000313" key="10">
    <source>
        <dbReference type="EnsemblFungi" id="EJT70327"/>
    </source>
</evidence>
<dbReference type="STRING" id="644352.J3PG73"/>
<dbReference type="Pfam" id="PF20684">
    <property type="entry name" value="Fung_rhodopsin"/>
    <property type="match status" value="1"/>
</dbReference>
<dbReference type="RefSeq" id="XP_009228661.1">
    <property type="nucleotide sequence ID" value="XM_009230397.1"/>
</dbReference>
<feature type="region of interest" description="Disordered" evidence="6">
    <location>
        <begin position="347"/>
        <end position="370"/>
    </location>
</feature>
<dbReference type="HOGENOM" id="CLU_028200_3_0_1"/>
<name>J3PG73_GAET3</name>
<dbReference type="eggNOG" id="ENOG502SP0C">
    <property type="taxonomic scope" value="Eukaryota"/>
</dbReference>
<feature type="transmembrane region" description="Helical" evidence="7">
    <location>
        <begin position="192"/>
        <end position="214"/>
    </location>
</feature>
<feature type="compositionally biased region" description="Low complexity" evidence="6">
    <location>
        <begin position="398"/>
        <end position="407"/>
    </location>
</feature>
<gene>
    <name evidence="10" type="primary">20352957</name>
    <name evidence="9" type="ORF">GGTG_12499</name>
</gene>
<feature type="transmembrane region" description="Helical" evidence="7">
    <location>
        <begin position="146"/>
        <end position="166"/>
    </location>
</feature>
<feature type="domain" description="Rhodopsin" evidence="8">
    <location>
        <begin position="46"/>
        <end position="289"/>
    </location>
</feature>
<accession>J3PG73</accession>
<feature type="region of interest" description="Disordered" evidence="6">
    <location>
        <begin position="389"/>
        <end position="424"/>
    </location>
</feature>
<dbReference type="EMBL" id="GL385402">
    <property type="protein sequence ID" value="EJT70327.1"/>
    <property type="molecule type" value="Genomic_DNA"/>
</dbReference>
<evidence type="ECO:0000256" key="5">
    <source>
        <dbReference type="ARBA" id="ARBA00038359"/>
    </source>
</evidence>
<feature type="transmembrane region" description="Helical" evidence="7">
    <location>
        <begin position="112"/>
        <end position="134"/>
    </location>
</feature>
<reference evidence="10" key="4">
    <citation type="journal article" date="2015" name="G3 (Bethesda)">
        <title>Genome sequences of three phytopathogenic species of the Magnaporthaceae family of fungi.</title>
        <authorList>
            <person name="Okagaki L.H."/>
            <person name="Nunes C.C."/>
            <person name="Sailsbery J."/>
            <person name="Clay B."/>
            <person name="Brown D."/>
            <person name="John T."/>
            <person name="Oh Y."/>
            <person name="Young N."/>
            <person name="Fitzgerald M."/>
            <person name="Haas B.J."/>
            <person name="Zeng Q."/>
            <person name="Young S."/>
            <person name="Adiconis X."/>
            <person name="Fan L."/>
            <person name="Levin J.Z."/>
            <person name="Mitchell T.K."/>
            <person name="Okubara P.A."/>
            <person name="Farman M.L."/>
            <person name="Kohn L.M."/>
            <person name="Birren B."/>
            <person name="Ma L.-J."/>
            <person name="Dean R.A."/>
        </authorList>
    </citation>
    <scope>NUCLEOTIDE SEQUENCE</scope>
    <source>
        <strain evidence="10">R3-111a-1</strain>
    </source>
</reference>
<protein>
    <recommendedName>
        <fullName evidence="8">Rhodopsin domain-containing protein</fullName>
    </recommendedName>
</protein>
<dbReference type="VEuPathDB" id="FungiDB:GGTG_12499"/>
<feature type="transmembrane region" description="Helical" evidence="7">
    <location>
        <begin position="264"/>
        <end position="288"/>
    </location>
</feature>
<dbReference type="PANTHER" id="PTHR33048:SF42">
    <property type="entry name" value="INTEGRAL MEMBRANE PROTEIN"/>
    <property type="match status" value="1"/>
</dbReference>
<evidence type="ECO:0000256" key="6">
    <source>
        <dbReference type="SAM" id="MobiDB-lite"/>
    </source>
</evidence>
<evidence type="ECO:0000256" key="3">
    <source>
        <dbReference type="ARBA" id="ARBA00022989"/>
    </source>
</evidence>
<dbReference type="Proteomes" id="UP000006039">
    <property type="component" value="Unassembled WGS sequence"/>
</dbReference>